<evidence type="ECO:0000313" key="4">
    <source>
        <dbReference type="EMBL" id="EHR32328.1"/>
    </source>
</evidence>
<comment type="caution">
    <text evidence="4">The sequence shown here is derived from an EMBL/GenBank/DDBJ whole genome shotgun (WGS) entry which is preliminary data.</text>
</comment>
<accession>H3NQJ8</accession>
<dbReference type="InterPro" id="IPR049443">
    <property type="entry name" value="TetR_YgfC-like_C"/>
</dbReference>
<feature type="DNA-binding region" description="H-T-H motif" evidence="2">
    <location>
        <begin position="33"/>
        <end position="52"/>
    </location>
</feature>
<protein>
    <recommendedName>
        <fullName evidence="3">HTH tetR-type domain-containing protein</fullName>
    </recommendedName>
</protein>
<proteinExistence type="predicted"/>
<dbReference type="HOGENOM" id="CLU_069356_45_2_9"/>
<dbReference type="EMBL" id="AGEI01000029">
    <property type="protein sequence ID" value="EHR32328.1"/>
    <property type="molecule type" value="Genomic_DNA"/>
</dbReference>
<feature type="domain" description="HTH tetR-type" evidence="3">
    <location>
        <begin position="10"/>
        <end position="70"/>
    </location>
</feature>
<dbReference type="InterPro" id="IPR001647">
    <property type="entry name" value="HTH_TetR"/>
</dbReference>
<name>H3NQJ8_9FIRM</name>
<dbReference type="eggNOG" id="COG1309">
    <property type="taxonomic scope" value="Bacteria"/>
</dbReference>
<dbReference type="PROSITE" id="PS50977">
    <property type="entry name" value="HTH_TETR_2"/>
    <property type="match status" value="1"/>
</dbReference>
<evidence type="ECO:0000256" key="1">
    <source>
        <dbReference type="ARBA" id="ARBA00023125"/>
    </source>
</evidence>
<dbReference type="OrthoDB" id="9812484at2"/>
<dbReference type="Gene3D" id="1.10.357.10">
    <property type="entry name" value="Tetracycline Repressor, domain 2"/>
    <property type="match status" value="1"/>
</dbReference>
<gene>
    <name evidence="4" type="ORF">HMPREF9709_01609</name>
</gene>
<dbReference type="PANTHER" id="PTHR43479">
    <property type="entry name" value="ACREF/ENVCD OPERON REPRESSOR-RELATED"/>
    <property type="match status" value="1"/>
</dbReference>
<dbReference type="InterPro" id="IPR009057">
    <property type="entry name" value="Homeodomain-like_sf"/>
</dbReference>
<keyword evidence="1 2" id="KW-0238">DNA-binding</keyword>
<dbReference type="InterPro" id="IPR050624">
    <property type="entry name" value="HTH-type_Tx_Regulator"/>
</dbReference>
<sequence length="193" mass="23210">MKKTFLNLSEEKKNTIIDAIKDEFLIHPFSDASVASIIDKAGISRGSFYQYFENLEEAYFYILDLFTKDTHEIFFNLLKENNFEYKKALEIYGNVLFEEMLQDEVYNLYKFKYLNWTQDLEEKHTKYLVENYGDEKKSSALLSEREDMMFIKAVVHDLVCRLFSENWTKEEFLEKYNLYCEWIIKGVNYGRTI</sequence>
<dbReference type="AlphaFoldDB" id="H3NQJ8"/>
<evidence type="ECO:0000313" key="5">
    <source>
        <dbReference type="Proteomes" id="UP000004191"/>
    </source>
</evidence>
<dbReference type="STRING" id="883114.HMPREF9709_01609"/>
<dbReference type="RefSeq" id="WP_005399124.1">
    <property type="nucleotide sequence ID" value="NZ_JH601088.1"/>
</dbReference>
<dbReference type="Pfam" id="PF00440">
    <property type="entry name" value="TetR_N"/>
    <property type="match status" value="1"/>
</dbReference>
<keyword evidence="5" id="KW-1185">Reference proteome</keyword>
<dbReference type="PANTHER" id="PTHR43479:SF11">
    <property type="entry name" value="ACREF_ENVCD OPERON REPRESSOR-RELATED"/>
    <property type="match status" value="1"/>
</dbReference>
<organism evidence="4 5">
    <name type="scientific">Helcococcus kunzii ATCC 51366</name>
    <dbReference type="NCBI Taxonomy" id="883114"/>
    <lineage>
        <taxon>Bacteria</taxon>
        <taxon>Bacillati</taxon>
        <taxon>Bacillota</taxon>
        <taxon>Tissierellia</taxon>
        <taxon>Tissierellales</taxon>
        <taxon>Peptoniphilaceae</taxon>
        <taxon>Helcococcus</taxon>
    </lineage>
</organism>
<dbReference type="PATRIC" id="fig|883114.3.peg.1606"/>
<dbReference type="GeneID" id="96999551"/>
<dbReference type="SUPFAM" id="SSF46689">
    <property type="entry name" value="Homeodomain-like"/>
    <property type="match status" value="1"/>
</dbReference>
<evidence type="ECO:0000256" key="2">
    <source>
        <dbReference type="PROSITE-ProRule" id="PRU00335"/>
    </source>
</evidence>
<dbReference type="Proteomes" id="UP000004191">
    <property type="component" value="Unassembled WGS sequence"/>
</dbReference>
<reference evidence="4 5" key="1">
    <citation type="submission" date="2012-01" db="EMBL/GenBank/DDBJ databases">
        <title>The Genome Sequence of Helcococcus kunzii ATCC 51366.</title>
        <authorList>
            <consortium name="The Broad Institute Genome Sequencing Platform"/>
            <person name="Earl A."/>
            <person name="Ward D."/>
            <person name="Feldgarden M."/>
            <person name="Gevers D."/>
            <person name="Huys G."/>
            <person name="Young S.K."/>
            <person name="Zeng Q."/>
            <person name="Gargeya S."/>
            <person name="Fitzgerald M."/>
            <person name="Haas B."/>
            <person name="Abouelleil A."/>
            <person name="Alvarado L."/>
            <person name="Arachchi H.M."/>
            <person name="Berlin A."/>
            <person name="Chapman S.B."/>
            <person name="Gearin G."/>
            <person name="Goldberg J."/>
            <person name="Griggs A."/>
            <person name="Gujja S."/>
            <person name="Hansen M."/>
            <person name="Heiman D."/>
            <person name="Howarth C."/>
            <person name="Larimer J."/>
            <person name="Lui A."/>
            <person name="MacDonald P.J.P."/>
            <person name="McCowen C."/>
            <person name="Montmayeur A."/>
            <person name="Murphy C."/>
            <person name="Neiman D."/>
            <person name="Pearson M."/>
            <person name="Priest M."/>
            <person name="Roberts A."/>
            <person name="Saif S."/>
            <person name="Shea T."/>
            <person name="Sisk P."/>
            <person name="Stolte C."/>
            <person name="Sykes S."/>
            <person name="Wortman J."/>
            <person name="Nusbaum C."/>
            <person name="Birren B."/>
        </authorList>
    </citation>
    <scope>NUCLEOTIDE SEQUENCE [LARGE SCALE GENOMIC DNA]</scope>
    <source>
        <strain evidence="4 5">ATCC 51366</strain>
    </source>
</reference>
<dbReference type="GO" id="GO:0003677">
    <property type="term" value="F:DNA binding"/>
    <property type="evidence" value="ECO:0007669"/>
    <property type="project" value="UniProtKB-UniRule"/>
</dbReference>
<evidence type="ECO:0000259" key="3">
    <source>
        <dbReference type="PROSITE" id="PS50977"/>
    </source>
</evidence>
<dbReference type="Pfam" id="PF21626">
    <property type="entry name" value="TetR-C_39"/>
    <property type="match status" value="1"/>
</dbReference>